<protein>
    <submittedName>
        <fullName evidence="2">VIR protein</fullName>
    </submittedName>
</protein>
<dbReference type="VEuPathDB" id="PlasmoDB:PVP01_0000420"/>
<dbReference type="Proteomes" id="UP000220605">
    <property type="component" value="Unassembled WGS sequence"/>
</dbReference>
<evidence type="ECO:0000313" key="2">
    <source>
        <dbReference type="EMBL" id="VUZ99327.1"/>
    </source>
</evidence>
<organism evidence="2">
    <name type="scientific">Plasmodium vivax</name>
    <name type="common">malaria parasite P. vivax</name>
    <dbReference type="NCBI Taxonomy" id="5855"/>
    <lineage>
        <taxon>Eukaryota</taxon>
        <taxon>Sar</taxon>
        <taxon>Alveolata</taxon>
        <taxon>Apicomplexa</taxon>
        <taxon>Aconoidasida</taxon>
        <taxon>Haemosporida</taxon>
        <taxon>Plasmodiidae</taxon>
        <taxon>Plasmodium</taxon>
        <taxon>Plasmodium (Plasmodium)</taxon>
    </lineage>
</organism>
<accession>A0A565A562</accession>
<name>A0A565A562_PLAVI</name>
<sequence>MSDIDENKQIPHIFNKRLDESTSTSKLKGLSIYSGISIWDDKEEIEEILSKLLRNIGLIISEYSGNPKKRCRDVNHWFNEKIKAYSDIKRRSFSGYATAVFNAVKWPRENEKKVCDRDKNPNFSEKAKLMKKLDDYCEIRDNNGCNVLKNKNECLKFNSYIKRKKEYFSGQITNNCNPPDCKLEDYKIDENCSLYNTDITFPEINCDVLYKKEVLQEPVPVIKERSPLEIGFFIIVSFILFYLFILFLEKFTPVGSILNRFRRRKYDIKRNIERVFDDKHSLYNSDTITADSENKRYYIEYARPHN</sequence>
<dbReference type="VEuPathDB" id="PlasmoDB:PVW1_130005200"/>
<reference evidence="2" key="1">
    <citation type="submission" date="2016-07" db="EMBL/GenBank/DDBJ databases">
        <authorList>
            <consortium name="Pathogen Informatics"/>
        </authorList>
    </citation>
    <scope>NUCLEOTIDE SEQUENCE</scope>
</reference>
<proteinExistence type="predicted"/>
<keyword evidence="1" id="KW-1133">Transmembrane helix</keyword>
<dbReference type="Pfam" id="PF05795">
    <property type="entry name" value="Plasmodium_Vir"/>
    <property type="match status" value="2"/>
</dbReference>
<feature type="transmembrane region" description="Helical" evidence="1">
    <location>
        <begin position="230"/>
        <end position="248"/>
    </location>
</feature>
<gene>
    <name evidence="2" type="ORF">PVP01_0000420</name>
</gene>
<evidence type="ECO:0000256" key="1">
    <source>
        <dbReference type="SAM" id="Phobius"/>
    </source>
</evidence>
<dbReference type="EMBL" id="FLZR02000001">
    <property type="protein sequence ID" value="VUZ99327.1"/>
    <property type="molecule type" value="Genomic_DNA"/>
</dbReference>
<keyword evidence="1" id="KW-0812">Transmembrane</keyword>
<dbReference type="InterPro" id="IPR008780">
    <property type="entry name" value="Plasmodium_Vir"/>
</dbReference>
<dbReference type="VEuPathDB" id="PlasmoDB:PVPAM_130010700"/>
<dbReference type="AlphaFoldDB" id="A0A565A562"/>
<keyword evidence="1" id="KW-0472">Membrane</keyword>